<evidence type="ECO:0000259" key="4">
    <source>
        <dbReference type="PROSITE" id="PS01124"/>
    </source>
</evidence>
<dbReference type="InterPro" id="IPR018060">
    <property type="entry name" value="HTH_AraC"/>
</dbReference>
<dbReference type="Gene3D" id="2.60.120.10">
    <property type="entry name" value="Jelly Rolls"/>
    <property type="match status" value="1"/>
</dbReference>
<evidence type="ECO:0000313" key="6">
    <source>
        <dbReference type="Proteomes" id="UP000004324"/>
    </source>
</evidence>
<dbReference type="GO" id="GO:0003700">
    <property type="term" value="F:DNA-binding transcription factor activity"/>
    <property type="evidence" value="ECO:0007669"/>
    <property type="project" value="InterPro"/>
</dbReference>
<dbReference type="PANTHER" id="PTHR43280:SF28">
    <property type="entry name" value="HTH-TYPE TRANSCRIPTIONAL ACTIVATOR RHAS"/>
    <property type="match status" value="1"/>
</dbReference>
<dbReference type="InterPro" id="IPR014710">
    <property type="entry name" value="RmlC-like_jellyroll"/>
</dbReference>
<evidence type="ECO:0000256" key="3">
    <source>
        <dbReference type="ARBA" id="ARBA00023163"/>
    </source>
</evidence>
<dbReference type="PANTHER" id="PTHR43280">
    <property type="entry name" value="ARAC-FAMILY TRANSCRIPTIONAL REGULATOR"/>
    <property type="match status" value="1"/>
</dbReference>
<dbReference type="EMBL" id="AKVJ01000030">
    <property type="protein sequence ID" value="EIW17373.1"/>
    <property type="molecule type" value="Genomic_DNA"/>
</dbReference>
<keyword evidence="3" id="KW-0804">Transcription</keyword>
<dbReference type="PROSITE" id="PS01124">
    <property type="entry name" value="HTH_ARAC_FAMILY_2"/>
    <property type="match status" value="1"/>
</dbReference>
<dbReference type="InterPro" id="IPR020449">
    <property type="entry name" value="Tscrpt_reg_AraC-type_HTH"/>
</dbReference>
<evidence type="ECO:0000256" key="1">
    <source>
        <dbReference type="ARBA" id="ARBA00023015"/>
    </source>
</evidence>
<gene>
    <name evidence="5" type="ORF">FB4_4122</name>
</gene>
<proteinExistence type="predicted"/>
<dbReference type="SMART" id="SM00342">
    <property type="entry name" value="HTH_ARAC"/>
    <property type="match status" value="1"/>
</dbReference>
<keyword evidence="2" id="KW-0238">DNA-binding</keyword>
<dbReference type="InterPro" id="IPR009057">
    <property type="entry name" value="Homeodomain-like_sf"/>
</dbReference>
<sequence>MAVQFYVKQKFTPGFEKQVRLLYVCKADQQQTSLPTVLHSHEDRLELVYLYNGQGIHTIGGNLYHTRQGNLLIYNSGVIHDECATPDVGMCVYNCAVSGLKLLDLPDNHLIAKGICPVLDCGPHQETIENLFQLMHQQISEGYESAEAVCNYLLRALLMVVLNQIDFKIGNNEIEEHSLQKYIKEYIDAHYLEDLTLSSLCKALHMSPSYLSHLFKQETGFAPIQYIMRRRIGKAQSLLISTDYSVTLISSMIGYDHPSYFNDLFKKTVGMSPKKYRQYYIGRTSCNQLKVVRGLKRKMIVS</sequence>
<dbReference type="GO" id="GO:0043565">
    <property type="term" value="F:sequence-specific DNA binding"/>
    <property type="evidence" value="ECO:0007669"/>
    <property type="project" value="InterPro"/>
</dbReference>
<dbReference type="Pfam" id="PF12833">
    <property type="entry name" value="HTH_18"/>
    <property type="match status" value="1"/>
</dbReference>
<dbReference type="Pfam" id="PF02311">
    <property type="entry name" value="AraC_binding"/>
    <property type="match status" value="1"/>
</dbReference>
<name>I8RDQ0_9FIRM</name>
<dbReference type="PATRIC" id="fig|1149862.3.peg.3090"/>
<dbReference type="SUPFAM" id="SSF51215">
    <property type="entry name" value="Regulatory protein AraC"/>
    <property type="match status" value="1"/>
</dbReference>
<reference evidence="5 6" key="1">
    <citation type="journal article" date="2012" name="J. Bacteriol.">
        <title>Draft Genome Sequences for Two Metal-Reducing Pelosinus fermentans Strains Isolated from a Cr(VI)-Contaminated Site and for Type Strain R7.</title>
        <authorList>
            <person name="Brown S.D."/>
            <person name="Podar M."/>
            <person name="Klingeman D.M."/>
            <person name="Johnson C.M."/>
            <person name="Yang Z.K."/>
            <person name="Utturkar S.M."/>
            <person name="Land M.L."/>
            <person name="Mosher J.J."/>
            <person name="Hurt R.A.Jr."/>
            <person name="Phelps T.J."/>
            <person name="Palumbo A.V."/>
            <person name="Arkin A.P."/>
            <person name="Hazen T.C."/>
            <person name="Elias D.A."/>
        </authorList>
    </citation>
    <scope>NUCLEOTIDE SEQUENCE [LARGE SCALE GENOMIC DNA]</scope>
    <source>
        <strain evidence="5 6">B4</strain>
    </source>
</reference>
<dbReference type="OrthoDB" id="182534at2"/>
<dbReference type="InterPro" id="IPR003313">
    <property type="entry name" value="AraC-bd"/>
</dbReference>
<evidence type="ECO:0000313" key="5">
    <source>
        <dbReference type="EMBL" id="EIW17373.1"/>
    </source>
</evidence>
<dbReference type="Gene3D" id="1.10.10.60">
    <property type="entry name" value="Homeodomain-like"/>
    <property type="match status" value="2"/>
</dbReference>
<keyword evidence="1" id="KW-0805">Transcription regulation</keyword>
<dbReference type="InterPro" id="IPR037923">
    <property type="entry name" value="HTH-like"/>
</dbReference>
<dbReference type="PRINTS" id="PR00032">
    <property type="entry name" value="HTHARAC"/>
</dbReference>
<dbReference type="RefSeq" id="WP_007935719.1">
    <property type="nucleotide sequence ID" value="NZ_AKVJ01000030.1"/>
</dbReference>
<dbReference type="SUPFAM" id="SSF46689">
    <property type="entry name" value="Homeodomain-like"/>
    <property type="match status" value="2"/>
</dbReference>
<evidence type="ECO:0000256" key="2">
    <source>
        <dbReference type="ARBA" id="ARBA00023125"/>
    </source>
</evidence>
<feature type="domain" description="HTH araC/xylS-type" evidence="4">
    <location>
        <begin position="181"/>
        <end position="279"/>
    </location>
</feature>
<dbReference type="Proteomes" id="UP000004324">
    <property type="component" value="Unassembled WGS sequence"/>
</dbReference>
<protein>
    <submittedName>
        <fullName evidence="5">AraC protein arabinose-binding/dimerization</fullName>
    </submittedName>
</protein>
<dbReference type="AlphaFoldDB" id="I8RDQ0"/>
<accession>I8RDQ0</accession>
<comment type="caution">
    <text evidence="5">The sequence shown here is derived from an EMBL/GenBank/DDBJ whole genome shotgun (WGS) entry which is preliminary data.</text>
</comment>
<keyword evidence="6" id="KW-1185">Reference proteome</keyword>
<organism evidence="5 6">
    <name type="scientific">Pelosinus fermentans B4</name>
    <dbReference type="NCBI Taxonomy" id="1149862"/>
    <lineage>
        <taxon>Bacteria</taxon>
        <taxon>Bacillati</taxon>
        <taxon>Bacillota</taxon>
        <taxon>Negativicutes</taxon>
        <taxon>Selenomonadales</taxon>
        <taxon>Sporomusaceae</taxon>
        <taxon>Pelosinus</taxon>
    </lineage>
</organism>